<evidence type="ECO:0000313" key="4">
    <source>
        <dbReference type="WBParaSite" id="ASIM_0000498301-mRNA-1"/>
    </source>
</evidence>
<dbReference type="GO" id="GO:0005525">
    <property type="term" value="F:GTP binding"/>
    <property type="evidence" value="ECO:0007669"/>
    <property type="project" value="UniProtKB-KW"/>
</dbReference>
<dbReference type="Gene3D" id="2.40.30.10">
    <property type="entry name" value="Translation factors"/>
    <property type="match status" value="1"/>
</dbReference>
<reference evidence="4" key="1">
    <citation type="submission" date="2017-02" db="UniProtKB">
        <authorList>
            <consortium name="WormBaseParasite"/>
        </authorList>
    </citation>
    <scope>IDENTIFICATION</scope>
</reference>
<dbReference type="PANTHER" id="PTHR43261">
    <property type="entry name" value="TRANSLATION ELONGATION FACTOR G-RELATED"/>
    <property type="match status" value="1"/>
</dbReference>
<proteinExistence type="predicted"/>
<dbReference type="GO" id="GO:0032790">
    <property type="term" value="P:ribosome disassembly"/>
    <property type="evidence" value="ECO:0007669"/>
    <property type="project" value="TreeGrafter"/>
</dbReference>
<dbReference type="InterPro" id="IPR009000">
    <property type="entry name" value="Transl_B-barrel_sf"/>
</dbReference>
<organism evidence="4">
    <name type="scientific">Anisakis simplex</name>
    <name type="common">Herring worm</name>
    <dbReference type="NCBI Taxonomy" id="6269"/>
    <lineage>
        <taxon>Eukaryota</taxon>
        <taxon>Metazoa</taxon>
        <taxon>Ecdysozoa</taxon>
        <taxon>Nematoda</taxon>
        <taxon>Chromadorea</taxon>
        <taxon>Rhabditida</taxon>
        <taxon>Spirurina</taxon>
        <taxon>Ascaridomorpha</taxon>
        <taxon>Ascaridoidea</taxon>
        <taxon>Anisakidae</taxon>
        <taxon>Anisakis</taxon>
        <taxon>Anisakis simplex complex</taxon>
    </lineage>
</organism>
<dbReference type="GO" id="GO:0005739">
    <property type="term" value="C:mitochondrion"/>
    <property type="evidence" value="ECO:0007669"/>
    <property type="project" value="TreeGrafter"/>
</dbReference>
<dbReference type="AlphaFoldDB" id="A0A0M3JBK7"/>
<dbReference type="SUPFAM" id="SSF50447">
    <property type="entry name" value="Translation proteins"/>
    <property type="match status" value="1"/>
</dbReference>
<dbReference type="WBParaSite" id="ASIM_0000498301-mRNA-1">
    <property type="protein sequence ID" value="ASIM_0000498301-mRNA-1"/>
    <property type="gene ID" value="ASIM_0000498301"/>
</dbReference>
<name>A0A0M3JBK7_ANISI</name>
<dbReference type="GO" id="GO:0003924">
    <property type="term" value="F:GTPase activity"/>
    <property type="evidence" value="ECO:0007669"/>
    <property type="project" value="TreeGrafter"/>
</dbReference>
<sequence length="117" mass="13204">LCFVRVYTGQIPNSSSVFNANRSNVENRINTFVPHSDILQPVDAIKAGNIGVLMGLQSTVTGDTLLTSEHSAKLAIERRHKIVKEQKDKIHDTHHFSAHDLFIPQVFFIVCFEIRSF</sequence>
<evidence type="ECO:0000256" key="3">
    <source>
        <dbReference type="ARBA" id="ARBA00023134"/>
    </source>
</evidence>
<keyword evidence="3" id="KW-0342">GTP-binding</keyword>
<evidence type="ECO:0000256" key="2">
    <source>
        <dbReference type="ARBA" id="ARBA00022917"/>
    </source>
</evidence>
<protein>
    <submittedName>
        <fullName evidence="4">Ribosome-releasing factor 2, mitochondrial (inferred by orthology to a human protein)</fullName>
    </submittedName>
</protein>
<keyword evidence="1" id="KW-0547">Nucleotide-binding</keyword>
<accession>A0A0M3JBK7</accession>
<dbReference type="PANTHER" id="PTHR43261:SF1">
    <property type="entry name" value="RIBOSOME-RELEASING FACTOR 2, MITOCHONDRIAL"/>
    <property type="match status" value="1"/>
</dbReference>
<evidence type="ECO:0000256" key="1">
    <source>
        <dbReference type="ARBA" id="ARBA00022741"/>
    </source>
</evidence>
<dbReference type="GO" id="GO:0032543">
    <property type="term" value="P:mitochondrial translation"/>
    <property type="evidence" value="ECO:0007669"/>
    <property type="project" value="TreeGrafter"/>
</dbReference>
<keyword evidence="2" id="KW-0648">Protein biosynthesis</keyword>